<dbReference type="InterPro" id="IPR024071">
    <property type="entry name" value="S-Me-THD_C_sf"/>
</dbReference>
<comment type="caution">
    <text evidence="3">The sequence shown here is derived from an EMBL/GenBank/DDBJ whole genome shotgun (WGS) entry which is preliminary data.</text>
</comment>
<dbReference type="SUPFAM" id="SSF160991">
    <property type="entry name" value="CV3147-like"/>
    <property type="match status" value="1"/>
</dbReference>
<organism evidence="3 4">
    <name type="scientific">Prauserella endophytica</name>
    <dbReference type="NCBI Taxonomy" id="1592324"/>
    <lineage>
        <taxon>Bacteria</taxon>
        <taxon>Bacillati</taxon>
        <taxon>Actinomycetota</taxon>
        <taxon>Actinomycetes</taxon>
        <taxon>Pseudonocardiales</taxon>
        <taxon>Pseudonocardiaceae</taxon>
        <taxon>Prauserella</taxon>
        <taxon>Prauserella coralliicola group</taxon>
    </lineage>
</organism>
<reference evidence="3 4" key="1">
    <citation type="journal article" date="2015" name="Antonie Van Leeuwenhoek">
        <title>Prauserella endophytica sp. nov., an endophytic actinobacterium isolated from Tamarix taklamakanensis.</title>
        <authorList>
            <person name="Liu J.M."/>
            <person name="Habden X."/>
            <person name="Guo L."/>
            <person name="Tuo L."/>
            <person name="Jiang Z.K."/>
            <person name="Liu S.W."/>
            <person name="Liu X.F."/>
            <person name="Chen L."/>
            <person name="Li R.F."/>
            <person name="Zhang Y.Q."/>
            <person name="Sun C.H."/>
        </authorList>
    </citation>
    <scope>NUCLEOTIDE SEQUENCE [LARGE SCALE GENOMIC DNA]</scope>
    <source>
        <strain evidence="3 4">CGMCC 4.7182</strain>
    </source>
</reference>
<evidence type="ECO:0000259" key="1">
    <source>
        <dbReference type="Pfam" id="PF06032"/>
    </source>
</evidence>
<dbReference type="Pfam" id="PF06032">
    <property type="entry name" value="S-Me-THD_N"/>
    <property type="match status" value="1"/>
</dbReference>
<feature type="domain" description="S-Me-THD-like C-terminal" evidence="2">
    <location>
        <begin position="170"/>
        <end position="347"/>
    </location>
</feature>
<protein>
    <submittedName>
        <fullName evidence="3">DUF917 domain-containing protein</fullName>
    </submittedName>
</protein>
<gene>
    <name evidence="3" type="ORF">FCN18_04105</name>
</gene>
<dbReference type="RefSeq" id="WP_112273550.1">
    <property type="nucleotide sequence ID" value="NZ_SWMS01000002.1"/>
</dbReference>
<evidence type="ECO:0000313" key="4">
    <source>
        <dbReference type="Proteomes" id="UP000309992"/>
    </source>
</evidence>
<accession>A0ABY2S9E3</accession>
<dbReference type="InterPro" id="IPR027479">
    <property type="entry name" value="S-Me-THD_N_sf"/>
</dbReference>
<evidence type="ECO:0000259" key="2">
    <source>
        <dbReference type="Pfam" id="PF20906"/>
    </source>
</evidence>
<dbReference type="EMBL" id="SWMS01000002">
    <property type="protein sequence ID" value="TKG72447.1"/>
    <property type="molecule type" value="Genomic_DNA"/>
</dbReference>
<name>A0ABY2S9E3_9PSEU</name>
<dbReference type="Proteomes" id="UP000309992">
    <property type="component" value="Unassembled WGS sequence"/>
</dbReference>
<dbReference type="Pfam" id="PF20906">
    <property type="entry name" value="S-Me-THD_C"/>
    <property type="match status" value="1"/>
</dbReference>
<sequence length="362" mass="36874">MEQVAESAIDDIVRGAVHFGSGGGGEPHLGRQLLTAAVRQYGPVPLVQAGSLAPDALVLPVVSAGAPYALLEKAHGVHEAEALRAAVEARAGRECAAVLPVQLGSANVAVPLAVAARLGLPCLDADLMRRTLPSIDMTLLRLSGHPVPPITLVGCTGALVEFSSGDGAVLGELLRAVMPGLGLVALASAYEVTAGACARLGVDGSISDCARIGAALGAVSPGSEAGYAPFLRACGGRMLCTATVAELVQHSTDGWPRGVVSLNTPEGFARIDFQNENLIVSRSGTVLATVPDLISLADAETGSLLQTTDLALGQEVHVIAGPVDDRWHTPEGLDMVGPRAFGYAVDPVRFDGTGDLTAAGPR</sequence>
<proteinExistence type="predicted"/>
<feature type="domain" description="S-Me-THD N-terminal" evidence="1">
    <location>
        <begin position="8"/>
        <end position="162"/>
    </location>
</feature>
<dbReference type="InterPro" id="IPR010318">
    <property type="entry name" value="S-Me-THD_N"/>
</dbReference>
<keyword evidence="4" id="KW-1185">Reference proteome</keyword>
<evidence type="ECO:0000313" key="3">
    <source>
        <dbReference type="EMBL" id="TKG72447.1"/>
    </source>
</evidence>
<dbReference type="InterPro" id="IPR048350">
    <property type="entry name" value="S-Me-THD-like_C"/>
</dbReference>
<dbReference type="Gene3D" id="2.40.390.10">
    <property type="entry name" value="CV3147-like"/>
    <property type="match status" value="1"/>
</dbReference>
<dbReference type="Gene3D" id="3.40.1610.10">
    <property type="entry name" value="CV3147-like domain"/>
    <property type="match status" value="1"/>
</dbReference>